<sequence>MAADRSNHDSSHDAPVAEGNRFTHLMRKHPCFNGEAHFKFGRIHLPVSPACNIQCGYCRRGYNKWEQRPGVSRGVLTPQEALQTLERALALCPEITVAGIAGPGDTLATDHALETFRLIHQKYPQIINCLSTNGLRLAEKAEQVAEAGVLTITVTVNAVDPAIGAQIYEEVPVAGKRQQGEGAAAHLINAQLAGIEAAARLGLTVKVNSVLIPGINDGQIGEVAKAAAEAGASNFNIIPLIPQQAFLHHRAPDCQELQAAREAAEQHLPVFRHCHQCRADACGIPGKGIDLAGQLYDRPIETFSHG</sequence>
<dbReference type="GO" id="GO:0051539">
    <property type="term" value="F:4 iron, 4 sulfur cluster binding"/>
    <property type="evidence" value="ECO:0007669"/>
    <property type="project" value="UniProtKB-KW"/>
</dbReference>
<evidence type="ECO:0000256" key="4">
    <source>
        <dbReference type="ARBA" id="ARBA00022485"/>
    </source>
</evidence>
<dbReference type="PANTHER" id="PTHR43787">
    <property type="entry name" value="FEMO COFACTOR BIOSYNTHESIS PROTEIN NIFB-RELATED"/>
    <property type="match status" value="1"/>
</dbReference>
<feature type="domain" description="Radical SAM core" evidence="11">
    <location>
        <begin position="37"/>
        <end position="273"/>
    </location>
</feature>
<keyword evidence="7" id="KW-0408">Iron</keyword>
<evidence type="ECO:0000256" key="10">
    <source>
        <dbReference type="ARBA" id="ARBA00023239"/>
    </source>
</evidence>
<evidence type="ECO:0000256" key="7">
    <source>
        <dbReference type="ARBA" id="ARBA00023004"/>
    </source>
</evidence>
<evidence type="ECO:0000313" key="12">
    <source>
        <dbReference type="EMBL" id="MZP41861.1"/>
    </source>
</evidence>
<keyword evidence="5" id="KW-0949">S-adenosyl-L-methionine</keyword>
<keyword evidence="9" id="KW-0535">Nitrogen fixation</keyword>
<keyword evidence="10" id="KW-0456">Lyase</keyword>
<proteinExistence type="inferred from homology"/>
<reference evidence="12 13" key="1">
    <citation type="submission" date="2020-01" db="EMBL/GenBank/DDBJ databases">
        <title>Whole genome sequence of Heliobacterium gestii DSM 11169.</title>
        <authorList>
            <person name="Kyndt J.A."/>
            <person name="Meyer T.E."/>
        </authorList>
    </citation>
    <scope>NUCLEOTIDE SEQUENCE [LARGE SCALE GENOMIC DNA]</scope>
    <source>
        <strain evidence="12 13">DSM 11169</strain>
    </source>
</reference>
<dbReference type="OrthoDB" id="9800746at2"/>
<dbReference type="InterPro" id="IPR007197">
    <property type="entry name" value="rSAM"/>
</dbReference>
<dbReference type="SFLD" id="SFLDG01067">
    <property type="entry name" value="SPASM/twitch_domain_containing"/>
    <property type="match status" value="1"/>
</dbReference>
<dbReference type="Pfam" id="PF04055">
    <property type="entry name" value="Radical_SAM"/>
    <property type="match status" value="1"/>
</dbReference>
<gene>
    <name evidence="12" type="ORF">GTO89_02290</name>
</gene>
<dbReference type="EMBL" id="WXEX01000002">
    <property type="protein sequence ID" value="MZP41861.1"/>
    <property type="molecule type" value="Genomic_DNA"/>
</dbReference>
<evidence type="ECO:0000256" key="8">
    <source>
        <dbReference type="ARBA" id="ARBA00023014"/>
    </source>
</evidence>
<evidence type="ECO:0000256" key="3">
    <source>
        <dbReference type="ARBA" id="ARBA00006804"/>
    </source>
</evidence>
<dbReference type="PANTHER" id="PTHR43787:SF13">
    <property type="entry name" value="FEMO COFACTOR BIOSYNTHESIS PROTEIN NIFB"/>
    <property type="match status" value="1"/>
</dbReference>
<dbReference type="InterPro" id="IPR013785">
    <property type="entry name" value="Aldolase_TIM"/>
</dbReference>
<dbReference type="Proteomes" id="UP000471031">
    <property type="component" value="Unassembled WGS sequence"/>
</dbReference>
<dbReference type="Gene3D" id="3.20.20.70">
    <property type="entry name" value="Aldolase class I"/>
    <property type="match status" value="1"/>
</dbReference>
<evidence type="ECO:0000256" key="6">
    <source>
        <dbReference type="ARBA" id="ARBA00022723"/>
    </source>
</evidence>
<evidence type="ECO:0000259" key="11">
    <source>
        <dbReference type="PROSITE" id="PS51918"/>
    </source>
</evidence>
<organism evidence="12 13">
    <name type="scientific">Heliomicrobium gestii</name>
    <name type="common">Heliobacterium gestii</name>
    <dbReference type="NCBI Taxonomy" id="2699"/>
    <lineage>
        <taxon>Bacteria</taxon>
        <taxon>Bacillati</taxon>
        <taxon>Bacillota</taxon>
        <taxon>Clostridia</taxon>
        <taxon>Eubacteriales</taxon>
        <taxon>Heliobacteriaceae</taxon>
        <taxon>Heliomicrobium</taxon>
    </lineage>
</organism>
<dbReference type="PROSITE" id="PS01305">
    <property type="entry name" value="MOAA_NIFB_PQQE"/>
    <property type="match status" value="1"/>
</dbReference>
<evidence type="ECO:0000256" key="2">
    <source>
        <dbReference type="ARBA" id="ARBA00005155"/>
    </source>
</evidence>
<dbReference type="SFLD" id="SFLDS00029">
    <property type="entry name" value="Radical_SAM"/>
    <property type="match status" value="1"/>
</dbReference>
<keyword evidence="8" id="KW-0411">Iron-sulfur</keyword>
<keyword evidence="13" id="KW-1185">Reference proteome</keyword>
<dbReference type="AlphaFoldDB" id="A0A845L8E8"/>
<dbReference type="UniPathway" id="UPA00782"/>
<evidence type="ECO:0000256" key="5">
    <source>
        <dbReference type="ARBA" id="ARBA00022691"/>
    </source>
</evidence>
<comment type="cofactor">
    <cofactor evidence="1">
        <name>[4Fe-4S] cluster</name>
        <dbReference type="ChEBI" id="CHEBI:49883"/>
    </cofactor>
</comment>
<comment type="similarity">
    <text evidence="3">Belongs to the radical SAM superfamily. NifB family.</text>
</comment>
<evidence type="ECO:0000256" key="9">
    <source>
        <dbReference type="ARBA" id="ARBA00023231"/>
    </source>
</evidence>
<evidence type="ECO:0000313" key="13">
    <source>
        <dbReference type="Proteomes" id="UP000471031"/>
    </source>
</evidence>
<protein>
    <submittedName>
        <fullName evidence="12">Radical SAM protein</fullName>
    </submittedName>
</protein>
<dbReference type="InterPro" id="IPR058240">
    <property type="entry name" value="rSAM_sf"/>
</dbReference>
<dbReference type="PROSITE" id="PS51918">
    <property type="entry name" value="RADICAL_SAM"/>
    <property type="match status" value="1"/>
</dbReference>
<comment type="caution">
    <text evidence="12">The sequence shown here is derived from an EMBL/GenBank/DDBJ whole genome shotgun (WGS) entry which is preliminary data.</text>
</comment>
<dbReference type="InterPro" id="IPR000385">
    <property type="entry name" value="MoaA_NifB_PqqE_Fe-S-bd_CS"/>
</dbReference>
<accession>A0A845L8E8</accession>
<keyword evidence="6" id="KW-0479">Metal-binding</keyword>
<dbReference type="GO" id="GO:0046872">
    <property type="term" value="F:metal ion binding"/>
    <property type="evidence" value="ECO:0007669"/>
    <property type="project" value="UniProtKB-KW"/>
</dbReference>
<evidence type="ECO:0000256" key="1">
    <source>
        <dbReference type="ARBA" id="ARBA00001966"/>
    </source>
</evidence>
<comment type="pathway">
    <text evidence="2">Cofactor biosynthesis; Fe-Mo cofactor biosynthesis.</text>
</comment>
<dbReference type="CDD" id="cd01335">
    <property type="entry name" value="Radical_SAM"/>
    <property type="match status" value="1"/>
</dbReference>
<name>A0A845L8E8_HELGE</name>
<keyword evidence="4" id="KW-0004">4Fe-4S</keyword>
<dbReference type="SUPFAM" id="SSF102114">
    <property type="entry name" value="Radical SAM enzymes"/>
    <property type="match status" value="1"/>
</dbReference>
<dbReference type="GO" id="GO:0016829">
    <property type="term" value="F:lyase activity"/>
    <property type="evidence" value="ECO:0007669"/>
    <property type="project" value="UniProtKB-KW"/>
</dbReference>